<evidence type="ECO:0000313" key="2">
    <source>
        <dbReference type="Proteomes" id="UP000244956"/>
    </source>
</evidence>
<organism evidence="1 2">
    <name type="scientific">Marinilabilia rubra</name>
    <dbReference type="NCBI Taxonomy" id="2162893"/>
    <lineage>
        <taxon>Bacteria</taxon>
        <taxon>Pseudomonadati</taxon>
        <taxon>Bacteroidota</taxon>
        <taxon>Bacteroidia</taxon>
        <taxon>Marinilabiliales</taxon>
        <taxon>Marinilabiliaceae</taxon>
        <taxon>Marinilabilia</taxon>
    </lineage>
</organism>
<protein>
    <submittedName>
        <fullName evidence="1">Uncharacterized protein</fullName>
    </submittedName>
</protein>
<accession>A0A2U2B9Z6</accession>
<evidence type="ECO:0000313" key="1">
    <source>
        <dbReference type="EMBL" id="PWD99856.1"/>
    </source>
</evidence>
<gene>
    <name evidence="1" type="ORF">DDZ16_08150</name>
</gene>
<dbReference type="Proteomes" id="UP000244956">
    <property type="component" value="Unassembled WGS sequence"/>
</dbReference>
<comment type="caution">
    <text evidence="1">The sequence shown here is derived from an EMBL/GenBank/DDBJ whole genome shotgun (WGS) entry which is preliminary data.</text>
</comment>
<dbReference type="AlphaFoldDB" id="A0A2U2B9Z6"/>
<reference evidence="1 2" key="1">
    <citation type="submission" date="2018-05" db="EMBL/GenBank/DDBJ databases">
        <title>Marinilabilia rubrum sp. nov., isolated from saltern sediment.</title>
        <authorList>
            <person name="Zhang R."/>
        </authorList>
    </citation>
    <scope>NUCLEOTIDE SEQUENCE [LARGE SCALE GENOMIC DNA]</scope>
    <source>
        <strain evidence="1 2">WTE16</strain>
    </source>
</reference>
<proteinExistence type="predicted"/>
<keyword evidence="2" id="KW-1185">Reference proteome</keyword>
<sequence>MIKTTKYGSDARVFYNTNCFPYTYQQNNVNQKNKIAFTDKNLAHFEMHCIWRTASSALLTFSSGFI</sequence>
<name>A0A2U2B9Z6_9BACT</name>
<dbReference type="EMBL" id="QEWP01000005">
    <property type="protein sequence ID" value="PWD99856.1"/>
    <property type="molecule type" value="Genomic_DNA"/>
</dbReference>